<evidence type="ECO:0000256" key="2">
    <source>
        <dbReference type="ARBA" id="ARBA00022552"/>
    </source>
</evidence>
<dbReference type="EC" id="2.1.1.-" evidence="6"/>
<comment type="function">
    <text evidence="6">Specifically methylates the N7 position of a guanine in 16S rRNA.</text>
</comment>
<keyword evidence="1 6" id="KW-0963">Cytoplasm</keyword>
<proteinExistence type="inferred from homology"/>
<gene>
    <name evidence="6 7" type="primary">rsmG</name>
    <name evidence="7" type="ORF">FNE76_06995</name>
</gene>
<keyword evidence="5 6" id="KW-0949">S-adenosyl-L-methionine</keyword>
<dbReference type="RefSeq" id="WP_120948410.1">
    <property type="nucleotide sequence ID" value="NZ_QXQS01000010.1"/>
</dbReference>
<feature type="binding site" evidence="6">
    <location>
        <position position="121"/>
    </location>
    <ligand>
        <name>S-adenosyl-L-methionine</name>
        <dbReference type="ChEBI" id="CHEBI:59789"/>
    </ligand>
</feature>
<reference evidence="8" key="2">
    <citation type="submission" date="2019-07" db="EMBL/GenBank/DDBJ databases">
        <title>Helicobacter labacensis sp. nov., Helicobacter mehlei sp. nov. and Helicobacter vulpis sp. nov., isolated from gastric mucosa of red fox (Vulpis vulpis).</title>
        <authorList>
            <person name="Papic B."/>
        </authorList>
    </citation>
    <scope>NUCLEOTIDE SEQUENCE [LARGE SCALE GENOMIC DNA]</scope>
    <source>
        <strain evidence="8">L8b</strain>
    </source>
</reference>
<keyword evidence="3 6" id="KW-0489">Methyltransferase</keyword>
<dbReference type="EMBL" id="VKGC01000023">
    <property type="protein sequence ID" value="TSA80874.1"/>
    <property type="molecule type" value="Genomic_DNA"/>
</dbReference>
<organism evidence="7 8">
    <name type="scientific">Helicobacter mehlei</name>
    <dbReference type="NCBI Taxonomy" id="2316080"/>
    <lineage>
        <taxon>Bacteria</taxon>
        <taxon>Pseudomonadati</taxon>
        <taxon>Campylobacterota</taxon>
        <taxon>Epsilonproteobacteria</taxon>
        <taxon>Campylobacterales</taxon>
        <taxon>Helicobacteraceae</taxon>
        <taxon>Helicobacter</taxon>
    </lineage>
</organism>
<comment type="similarity">
    <text evidence="6">Belongs to the methyltransferase superfamily. RNA methyltransferase RsmG family.</text>
</comment>
<dbReference type="SUPFAM" id="SSF53335">
    <property type="entry name" value="S-adenosyl-L-methionine-dependent methyltransferases"/>
    <property type="match status" value="1"/>
</dbReference>
<name>A0A553UKZ5_9HELI</name>
<dbReference type="Pfam" id="PF02527">
    <property type="entry name" value="GidB"/>
    <property type="match status" value="1"/>
</dbReference>
<dbReference type="NCBIfam" id="TIGR00138">
    <property type="entry name" value="rsmG_gidB"/>
    <property type="match status" value="1"/>
</dbReference>
<dbReference type="InterPro" id="IPR003682">
    <property type="entry name" value="rRNA_ssu_MeTfrase_G"/>
</dbReference>
<dbReference type="PIRSF" id="PIRSF003078">
    <property type="entry name" value="GidB"/>
    <property type="match status" value="1"/>
</dbReference>
<evidence type="ECO:0000256" key="1">
    <source>
        <dbReference type="ARBA" id="ARBA00022490"/>
    </source>
</evidence>
<accession>A0A553UKZ5</accession>
<dbReference type="GO" id="GO:0005829">
    <property type="term" value="C:cytosol"/>
    <property type="evidence" value="ECO:0007669"/>
    <property type="project" value="TreeGrafter"/>
</dbReference>
<comment type="caution">
    <text evidence="6">Lacks conserved residue(s) required for the propagation of feature annotation.</text>
</comment>
<evidence type="ECO:0000256" key="3">
    <source>
        <dbReference type="ARBA" id="ARBA00022603"/>
    </source>
</evidence>
<evidence type="ECO:0000256" key="6">
    <source>
        <dbReference type="HAMAP-Rule" id="MF_00074"/>
    </source>
</evidence>
<dbReference type="Proteomes" id="UP000319322">
    <property type="component" value="Unassembled WGS sequence"/>
</dbReference>
<dbReference type="PANTHER" id="PTHR31760">
    <property type="entry name" value="S-ADENOSYL-L-METHIONINE-DEPENDENT METHYLTRANSFERASES SUPERFAMILY PROTEIN"/>
    <property type="match status" value="1"/>
</dbReference>
<comment type="caution">
    <text evidence="7">The sequence shown here is derived from an EMBL/GenBank/DDBJ whole genome shotgun (WGS) entry which is preliminary data.</text>
</comment>
<dbReference type="AlphaFoldDB" id="A0A553UKZ5"/>
<dbReference type="GO" id="GO:0070043">
    <property type="term" value="F:rRNA (guanine-N7-)-methyltransferase activity"/>
    <property type="evidence" value="ECO:0007669"/>
    <property type="project" value="UniProtKB-UniRule"/>
</dbReference>
<keyword evidence="2 6" id="KW-0698">rRNA processing</keyword>
<feature type="binding site" evidence="6">
    <location>
        <begin position="105"/>
        <end position="106"/>
    </location>
    <ligand>
        <name>S-adenosyl-L-methionine</name>
        <dbReference type="ChEBI" id="CHEBI:59789"/>
    </ligand>
</feature>
<protein>
    <recommendedName>
        <fullName evidence="6">Ribosomal RNA small subunit methyltransferase G</fullName>
        <ecNumber evidence="6">2.1.1.-</ecNumber>
    </recommendedName>
    <alternativeName>
        <fullName evidence="6">16S rRNA 7-methylguanosine methyltransferase</fullName>
        <shortName evidence="6">16S rRNA m7G methyltransferase</shortName>
    </alternativeName>
</protein>
<evidence type="ECO:0000256" key="4">
    <source>
        <dbReference type="ARBA" id="ARBA00022679"/>
    </source>
</evidence>
<evidence type="ECO:0000313" key="7">
    <source>
        <dbReference type="EMBL" id="TSA80874.1"/>
    </source>
</evidence>
<dbReference type="Gene3D" id="3.40.50.150">
    <property type="entry name" value="Vaccinia Virus protein VP39"/>
    <property type="match status" value="1"/>
</dbReference>
<reference evidence="7 8" key="3">
    <citation type="submission" date="2019-07" db="EMBL/GenBank/DDBJ databases">
        <authorList>
            <person name="Papic B."/>
        </authorList>
    </citation>
    <scope>NUCLEOTIDE SEQUENCE [LARGE SCALE GENOMIC DNA]</scope>
    <source>
        <strain evidence="7 8">L8b</strain>
    </source>
</reference>
<keyword evidence="4 6" id="KW-0808">Transferase</keyword>
<evidence type="ECO:0000313" key="8">
    <source>
        <dbReference type="Proteomes" id="UP000319322"/>
    </source>
</evidence>
<keyword evidence="8" id="KW-1185">Reference proteome</keyword>
<feature type="binding site" evidence="6">
    <location>
        <position position="54"/>
    </location>
    <ligand>
        <name>S-adenosyl-L-methionine</name>
        <dbReference type="ChEBI" id="CHEBI:59789"/>
    </ligand>
</feature>
<sequence length="179" mass="20180">MRAKLDLFAHLLLEWGGVHNLSGAKSHQDIKNNIQDSLQVLDFIQPFRSCLDIGSGAGFPAIPLSLACPHARFILLEPNAKKVAFLHHVKIALNLNNLEIQRMRIEALSPQSVLVDLITSRALMNAQNLIALSAPFLREQGHFLFYKGSHLRTEIACADCECHVYGKRVYFYSQRRDFA</sequence>
<evidence type="ECO:0000256" key="5">
    <source>
        <dbReference type="ARBA" id="ARBA00022691"/>
    </source>
</evidence>
<dbReference type="InterPro" id="IPR029063">
    <property type="entry name" value="SAM-dependent_MTases_sf"/>
</dbReference>
<feature type="binding site" evidence="6">
    <location>
        <position position="59"/>
    </location>
    <ligand>
        <name>S-adenosyl-L-methionine</name>
        <dbReference type="ChEBI" id="CHEBI:59789"/>
    </ligand>
</feature>
<reference evidence="7 8" key="1">
    <citation type="submission" date="2019-07" db="EMBL/GenBank/DDBJ databases">
        <title>Helicobacter labacensis sp. nov., Helicobacter mehlei sp. nov. and Helicobacter vulpis sp. nov., isolated from gastric mucosa of red fox (Vulpis vulpis).</title>
        <authorList>
            <person name="Kusar D."/>
            <person name="Gruntar I."/>
            <person name="Pate M."/>
            <person name="Zajc U."/>
            <person name="Ocepek M."/>
        </authorList>
    </citation>
    <scope>NUCLEOTIDE SEQUENCE [LARGE SCALE GENOMIC DNA]</scope>
    <source>
        <strain evidence="7 8">L8b</strain>
    </source>
</reference>
<comment type="subcellular location">
    <subcellularLocation>
        <location evidence="6">Cytoplasm</location>
    </subcellularLocation>
</comment>
<dbReference type="HAMAP" id="MF_00074">
    <property type="entry name" value="16SrRNA_methyltr_G"/>
    <property type="match status" value="1"/>
</dbReference>
<dbReference type="PANTHER" id="PTHR31760:SF0">
    <property type="entry name" value="S-ADENOSYL-L-METHIONINE-DEPENDENT METHYLTRANSFERASES SUPERFAMILY PROTEIN"/>
    <property type="match status" value="1"/>
</dbReference>